<dbReference type="AlphaFoldDB" id="A0A6H5H4Y6"/>
<accession>A0A6H5H4Y6</accession>
<keyword evidence="2" id="KW-1185">Reference proteome</keyword>
<dbReference type="EMBL" id="CADCXU010023789">
    <property type="protein sequence ID" value="CAB0011167.1"/>
    <property type="molecule type" value="Genomic_DNA"/>
</dbReference>
<proteinExistence type="predicted"/>
<organism evidence="1 2">
    <name type="scientific">Nesidiocoris tenuis</name>
    <dbReference type="NCBI Taxonomy" id="355587"/>
    <lineage>
        <taxon>Eukaryota</taxon>
        <taxon>Metazoa</taxon>
        <taxon>Ecdysozoa</taxon>
        <taxon>Arthropoda</taxon>
        <taxon>Hexapoda</taxon>
        <taxon>Insecta</taxon>
        <taxon>Pterygota</taxon>
        <taxon>Neoptera</taxon>
        <taxon>Paraneoptera</taxon>
        <taxon>Hemiptera</taxon>
        <taxon>Heteroptera</taxon>
        <taxon>Panheteroptera</taxon>
        <taxon>Cimicomorpha</taxon>
        <taxon>Miridae</taxon>
        <taxon>Dicyphina</taxon>
        <taxon>Nesidiocoris</taxon>
    </lineage>
</organism>
<protein>
    <submittedName>
        <fullName evidence="1">Uncharacterized protein</fullName>
    </submittedName>
</protein>
<evidence type="ECO:0000313" key="1">
    <source>
        <dbReference type="EMBL" id="CAB0011167.1"/>
    </source>
</evidence>
<dbReference type="Proteomes" id="UP000479000">
    <property type="component" value="Unassembled WGS sequence"/>
</dbReference>
<sequence length="90" mass="10158">MAENHWGMGDDRGINADLEAPRTGYGADGGFLDLEHFQTKLEGTYGFFRRQVIDETVQCSRVKLDPFSGAFGAAYFFSRLVFSMVTFRFS</sequence>
<gene>
    <name evidence="1" type="ORF">NTEN_LOCUS16160</name>
</gene>
<evidence type="ECO:0000313" key="2">
    <source>
        <dbReference type="Proteomes" id="UP000479000"/>
    </source>
</evidence>
<name>A0A6H5H4Y6_9HEMI</name>
<reference evidence="1 2" key="1">
    <citation type="submission" date="2020-02" db="EMBL/GenBank/DDBJ databases">
        <authorList>
            <person name="Ferguson B K."/>
        </authorList>
    </citation>
    <scope>NUCLEOTIDE SEQUENCE [LARGE SCALE GENOMIC DNA]</scope>
</reference>